<feature type="signal peptide" evidence="1">
    <location>
        <begin position="1"/>
        <end position="22"/>
    </location>
</feature>
<dbReference type="EMBL" id="AZBU02000010">
    <property type="protein sequence ID" value="TKR62654.1"/>
    <property type="molecule type" value="Genomic_DNA"/>
</dbReference>
<reference evidence="2 3" key="2">
    <citation type="journal article" date="2019" name="G3 (Bethesda)">
        <title>Hybrid Assembly of the Genome of the Entomopathogenic Nematode Steinernema carpocapsae Identifies the X-Chromosome.</title>
        <authorList>
            <person name="Serra L."/>
            <person name="Macchietto M."/>
            <person name="Macias-Munoz A."/>
            <person name="McGill C.J."/>
            <person name="Rodriguez I.M."/>
            <person name="Rodriguez B."/>
            <person name="Murad R."/>
            <person name="Mortazavi A."/>
        </authorList>
    </citation>
    <scope>NUCLEOTIDE SEQUENCE [LARGE SCALE GENOMIC DNA]</scope>
    <source>
        <strain evidence="2 3">ALL</strain>
    </source>
</reference>
<comment type="caution">
    <text evidence="2">The sequence shown here is derived from an EMBL/GenBank/DDBJ whole genome shotgun (WGS) entry which is preliminary data.</text>
</comment>
<protein>
    <submittedName>
        <fullName evidence="2">Uncharacterized protein</fullName>
    </submittedName>
</protein>
<keyword evidence="3" id="KW-1185">Reference proteome</keyword>
<gene>
    <name evidence="2" type="ORF">L596_026581</name>
</gene>
<evidence type="ECO:0000313" key="2">
    <source>
        <dbReference type="EMBL" id="TKR62654.1"/>
    </source>
</evidence>
<name>A0A4U5M1S8_STECR</name>
<dbReference type="AlphaFoldDB" id="A0A4U5M1S8"/>
<proteinExistence type="predicted"/>
<sequence length="118" mass="12194">MMFAKALFGIALVAFCASAVSGQARIMPDNGIIELNPLTSFVDNAANILHSTVGGAHGFLGSVGNIAGAHSICWMALSPAMKAGSRKGQLQTRIGQSQFGPIGRVTPLVSLVRTGTIR</sequence>
<evidence type="ECO:0000256" key="1">
    <source>
        <dbReference type="SAM" id="SignalP"/>
    </source>
</evidence>
<dbReference type="Proteomes" id="UP000298663">
    <property type="component" value="Unassembled WGS sequence"/>
</dbReference>
<reference evidence="2 3" key="1">
    <citation type="journal article" date="2015" name="Genome Biol.">
        <title>Comparative genomics of Steinernema reveals deeply conserved gene regulatory networks.</title>
        <authorList>
            <person name="Dillman A.R."/>
            <person name="Macchietto M."/>
            <person name="Porter C.F."/>
            <person name="Rogers A."/>
            <person name="Williams B."/>
            <person name="Antoshechkin I."/>
            <person name="Lee M.M."/>
            <person name="Goodwin Z."/>
            <person name="Lu X."/>
            <person name="Lewis E.E."/>
            <person name="Goodrich-Blair H."/>
            <person name="Stock S.P."/>
            <person name="Adams B.J."/>
            <person name="Sternberg P.W."/>
            <person name="Mortazavi A."/>
        </authorList>
    </citation>
    <scope>NUCLEOTIDE SEQUENCE [LARGE SCALE GENOMIC DNA]</scope>
    <source>
        <strain evidence="2 3">ALL</strain>
    </source>
</reference>
<accession>A0A4U5M1S8</accession>
<feature type="chain" id="PRO_5020864121" evidence="1">
    <location>
        <begin position="23"/>
        <end position="118"/>
    </location>
</feature>
<organism evidence="2 3">
    <name type="scientific">Steinernema carpocapsae</name>
    <name type="common">Entomopathogenic nematode</name>
    <dbReference type="NCBI Taxonomy" id="34508"/>
    <lineage>
        <taxon>Eukaryota</taxon>
        <taxon>Metazoa</taxon>
        <taxon>Ecdysozoa</taxon>
        <taxon>Nematoda</taxon>
        <taxon>Chromadorea</taxon>
        <taxon>Rhabditida</taxon>
        <taxon>Tylenchina</taxon>
        <taxon>Panagrolaimomorpha</taxon>
        <taxon>Strongyloidoidea</taxon>
        <taxon>Steinernematidae</taxon>
        <taxon>Steinernema</taxon>
    </lineage>
</organism>
<keyword evidence="1" id="KW-0732">Signal</keyword>
<evidence type="ECO:0000313" key="3">
    <source>
        <dbReference type="Proteomes" id="UP000298663"/>
    </source>
</evidence>